<evidence type="ECO:0000256" key="2">
    <source>
        <dbReference type="ARBA" id="ARBA00038358"/>
    </source>
</evidence>
<organism evidence="5 6">
    <name type="scientific">Coriobacterium glomerans (strain ATCC 49209 / DSM 20642 / JCM 10262 / PW2)</name>
    <dbReference type="NCBI Taxonomy" id="700015"/>
    <lineage>
        <taxon>Bacteria</taxon>
        <taxon>Bacillati</taxon>
        <taxon>Actinomycetota</taxon>
        <taxon>Coriobacteriia</taxon>
        <taxon>Coriobacteriales</taxon>
        <taxon>Coriobacteriaceae</taxon>
        <taxon>Coriobacterium</taxon>
    </lineage>
</organism>
<name>F2NB23_CORGP</name>
<dbReference type="PANTHER" id="PTHR36845:SF1">
    <property type="entry name" value="HYDROLASE, PUTATIVE (AFU_ORTHOLOGUE AFUA_7G05090)-RELATED"/>
    <property type="match status" value="1"/>
</dbReference>
<accession>F2NB23</accession>
<feature type="binding site" evidence="4">
    <location>
        <position position="237"/>
    </location>
    <ligand>
        <name>substrate</name>
    </ligand>
</feature>
<dbReference type="GO" id="GO:0052757">
    <property type="term" value="F:chondroitin hydrolase activity"/>
    <property type="evidence" value="ECO:0007669"/>
    <property type="project" value="TreeGrafter"/>
</dbReference>
<dbReference type="Pfam" id="PF07470">
    <property type="entry name" value="Glyco_hydro_88"/>
    <property type="match status" value="1"/>
</dbReference>
<proteinExistence type="inferred from homology"/>
<feature type="active site" description="Nucleophile" evidence="3">
    <location>
        <position position="104"/>
    </location>
</feature>
<evidence type="ECO:0000256" key="4">
    <source>
        <dbReference type="PIRSR" id="PIRSR610905-2"/>
    </source>
</evidence>
<keyword evidence="1 5" id="KW-0378">Hydrolase</keyword>
<feature type="binding site" evidence="4">
    <location>
        <position position="233"/>
    </location>
    <ligand>
        <name>substrate</name>
    </ligand>
</feature>
<evidence type="ECO:0000256" key="3">
    <source>
        <dbReference type="PIRSR" id="PIRSR610905-1"/>
    </source>
</evidence>
<dbReference type="GO" id="GO:0000272">
    <property type="term" value="P:polysaccharide catabolic process"/>
    <property type="evidence" value="ECO:0007669"/>
    <property type="project" value="TreeGrafter"/>
</dbReference>
<protein>
    <submittedName>
        <fullName evidence="5">Glycosyl hydrolase family 88</fullName>
    </submittedName>
</protein>
<feature type="binding site" evidence="4">
    <location>
        <position position="104"/>
    </location>
    <ligand>
        <name>substrate</name>
    </ligand>
</feature>
<dbReference type="KEGG" id="cgo:Corgl_1676"/>
<evidence type="ECO:0000313" key="5">
    <source>
        <dbReference type="EMBL" id="AEB07774.1"/>
    </source>
</evidence>
<gene>
    <name evidence="5" type="ordered locus">Corgl_1676</name>
</gene>
<dbReference type="InterPro" id="IPR012341">
    <property type="entry name" value="6hp_glycosidase-like_sf"/>
</dbReference>
<dbReference type="SUPFAM" id="SSF48208">
    <property type="entry name" value="Six-hairpin glycosidases"/>
    <property type="match status" value="1"/>
</dbReference>
<evidence type="ECO:0000256" key="1">
    <source>
        <dbReference type="ARBA" id="ARBA00022801"/>
    </source>
</evidence>
<keyword evidence="6" id="KW-1185">Reference proteome</keyword>
<dbReference type="STRING" id="700015.Corgl_1676"/>
<dbReference type="InterPro" id="IPR010905">
    <property type="entry name" value="Glyco_hydro_88"/>
</dbReference>
<dbReference type="PANTHER" id="PTHR36845">
    <property type="entry name" value="HYDROLASE, PUTATIVE (AFU_ORTHOLOGUE AFUA_7G05090)-RELATED"/>
    <property type="match status" value="1"/>
</dbReference>
<feature type="binding site" evidence="4">
    <location>
        <position position="161"/>
    </location>
    <ligand>
        <name>substrate</name>
    </ligand>
</feature>
<dbReference type="EMBL" id="CP002628">
    <property type="protein sequence ID" value="AEB07774.1"/>
    <property type="molecule type" value="Genomic_DNA"/>
</dbReference>
<feature type="active site" description="Proton donor" evidence="3">
    <location>
        <position position="161"/>
    </location>
</feature>
<reference evidence="6" key="1">
    <citation type="journal article" date="2013" name="Stand. Genomic Sci.">
        <title>Complete genome sequence of Coriobacterium glomerans type strain (PW2(T)) from the midgut of Pyrrhocoris apterus L. (red soldier bug).</title>
        <authorList>
            <person name="Stackebrandt E."/>
            <person name="Zeytun A."/>
            <person name="Lapidus A."/>
            <person name="Nolan M."/>
            <person name="Lucas S."/>
            <person name="Hammon N."/>
            <person name="Deshpande S."/>
            <person name="Cheng J.F."/>
            <person name="Tapia R."/>
            <person name="Goodwin L.A."/>
            <person name="Pitluck S."/>
            <person name="Liolios K."/>
            <person name="Pagani I."/>
            <person name="Ivanova N."/>
            <person name="Mavromatis K."/>
            <person name="Mikhailova N."/>
            <person name="Huntemann M."/>
            <person name="Pati A."/>
            <person name="Chen A."/>
            <person name="Palaniappan K."/>
            <person name="Chang Y.J."/>
            <person name="Land M."/>
            <person name="Hauser L."/>
            <person name="Rohde M."/>
            <person name="Pukall R."/>
            <person name="Goker M."/>
            <person name="Detter J.C."/>
            <person name="Woyke T."/>
            <person name="Bristow J."/>
            <person name="Eisen J.A."/>
            <person name="Markowitz V."/>
            <person name="Hugenholtz P."/>
            <person name="Kyrpides N.C."/>
            <person name="Klenk H.P."/>
        </authorList>
    </citation>
    <scope>NUCLEOTIDE SEQUENCE</scope>
    <source>
        <strain evidence="6">ATCC 49209 / DSM 20642 / JCM 10262 / PW2</strain>
    </source>
</reference>
<dbReference type="InterPro" id="IPR008928">
    <property type="entry name" value="6-hairpin_glycosidase_sf"/>
</dbReference>
<dbReference type="InterPro" id="IPR052369">
    <property type="entry name" value="UG_Glycosaminoglycan_Hydrolase"/>
</dbReference>
<dbReference type="eggNOG" id="COG1331">
    <property type="taxonomic scope" value="Bacteria"/>
</dbReference>
<comment type="similarity">
    <text evidence="2">Belongs to the glycosyl hydrolase 88 family.</text>
</comment>
<dbReference type="Gene3D" id="1.50.10.10">
    <property type="match status" value="1"/>
</dbReference>
<sequence>MLEQPFDLNAEERAWTQATLARLTAKLFAECDRVGSAIPYIAQNGAYREDKSLTDIVWWTNGFWPGILWQLYHLTGNERYAKPARAVEEKLDRALDRYTGLHHDVGFMWLLSAVADFRLTGNERSEARGLHASHLLAGRYNPRGRFIRSWNRDRAGWVIVDSMMNIPLLYWAAERIGDPRFTYIACDHADTVLDKIVRPDGSCNHIIQLDPATGALLGAPAGQGCASGSSWSRGQSWAIYGFALSYRHTGDERYLCAAKRVANYFTSQVALTGDVALLDFRQPAKPVLWDALAGCIATCGLLEIAEACEGAERASWLSWAMRILRATDTRFCDWDIDRDGIVQMCSGAYHCESDRHVAMVYADYYLLEVVLRLLGKDARLW</sequence>
<dbReference type="HOGENOM" id="CLU_027158_1_1_11"/>
<dbReference type="RefSeq" id="WP_013709516.1">
    <property type="nucleotide sequence ID" value="NC_015389.1"/>
</dbReference>
<dbReference type="Proteomes" id="UP000006851">
    <property type="component" value="Chromosome"/>
</dbReference>
<dbReference type="AlphaFoldDB" id="F2NB23"/>
<evidence type="ECO:0000313" key="6">
    <source>
        <dbReference type="Proteomes" id="UP000006851"/>
    </source>
</evidence>